<dbReference type="GO" id="GO:0046872">
    <property type="term" value="F:metal ion binding"/>
    <property type="evidence" value="ECO:0007669"/>
    <property type="project" value="UniProtKB-KW"/>
</dbReference>
<keyword evidence="2" id="KW-0560">Oxidoreductase</keyword>
<comment type="similarity">
    <text evidence="1 2">Belongs to the iron/ascorbate-dependent oxidoreductase family.</text>
</comment>
<sequence>MAALPVIDFGPFISETSTPEQKRATALEIDKACREVGFFYLKNHGVPPELMNEILGKARTFFENATSEEKSRISLRKKDEGGDNARGYLYVKNEKKGSHEAIDFYRPVEASGPPFTTGMGVNQWPSTPEDFKSTAEKYIEKLESLGISVMKAMAVGLDVDERIFLDRINKAFWNLRILGYEGRKTKTPVPAGIGEHTDFGILTFLLTDPTKESLQVLSKTGEWIYADPIEKQGCYVCNIGDMLAEWTRGAYKSTLHRVVHNSDSLRISVPFFFDPNWDAFIAPVLPASEKTTAEDKHKGIRYMDKFIQSVERPLWRDPLVAASEA</sequence>
<comment type="caution">
    <text evidence="4">The sequence shown here is derived from an EMBL/GenBank/DDBJ whole genome shotgun (WGS) entry which is preliminary data.</text>
</comment>
<reference evidence="4" key="1">
    <citation type="submission" date="2022-07" db="EMBL/GenBank/DDBJ databases">
        <title>Fungi with potential for degradation of polypropylene.</title>
        <authorList>
            <person name="Gostincar C."/>
        </authorList>
    </citation>
    <scope>NUCLEOTIDE SEQUENCE</scope>
    <source>
        <strain evidence="4">EXF-13308</strain>
    </source>
</reference>
<evidence type="ECO:0000256" key="1">
    <source>
        <dbReference type="ARBA" id="ARBA00008056"/>
    </source>
</evidence>
<proteinExistence type="inferred from homology"/>
<dbReference type="Pfam" id="PF14226">
    <property type="entry name" value="DIOX_N"/>
    <property type="match status" value="1"/>
</dbReference>
<dbReference type="EMBL" id="JANBVO010000004">
    <property type="protein sequence ID" value="KAJ9154883.1"/>
    <property type="molecule type" value="Genomic_DNA"/>
</dbReference>
<dbReference type="InterPro" id="IPR050231">
    <property type="entry name" value="Iron_ascorbate_oxido_reductase"/>
</dbReference>
<keyword evidence="5" id="KW-1185">Reference proteome</keyword>
<dbReference type="InterPro" id="IPR026992">
    <property type="entry name" value="DIOX_N"/>
</dbReference>
<dbReference type="PRINTS" id="PR00682">
    <property type="entry name" value="IPNSYNTHASE"/>
</dbReference>
<dbReference type="SUPFAM" id="SSF51197">
    <property type="entry name" value="Clavaminate synthase-like"/>
    <property type="match status" value="1"/>
</dbReference>
<dbReference type="InterPro" id="IPR044861">
    <property type="entry name" value="IPNS-like_FE2OG_OXY"/>
</dbReference>
<keyword evidence="2" id="KW-0408">Iron</keyword>
<dbReference type="PROSITE" id="PS51471">
    <property type="entry name" value="FE2OG_OXY"/>
    <property type="match status" value="1"/>
</dbReference>
<name>A0AA38VVI5_9PEZI</name>
<keyword evidence="2" id="KW-0479">Metal-binding</keyword>
<evidence type="ECO:0000313" key="4">
    <source>
        <dbReference type="EMBL" id="KAJ9154883.1"/>
    </source>
</evidence>
<evidence type="ECO:0000259" key="3">
    <source>
        <dbReference type="PROSITE" id="PS51471"/>
    </source>
</evidence>
<dbReference type="Gene3D" id="2.60.120.330">
    <property type="entry name" value="B-lactam Antibiotic, Isopenicillin N Synthase, Chain"/>
    <property type="match status" value="1"/>
</dbReference>
<protein>
    <submittedName>
        <fullName evidence="4">Oxoglutarate 3-dioxygenase</fullName>
    </submittedName>
</protein>
<dbReference type="Proteomes" id="UP001174694">
    <property type="component" value="Unassembled WGS sequence"/>
</dbReference>
<dbReference type="Pfam" id="PF03171">
    <property type="entry name" value="2OG-FeII_Oxy"/>
    <property type="match status" value="1"/>
</dbReference>
<organism evidence="4 5">
    <name type="scientific">Pleurostoma richardsiae</name>
    <dbReference type="NCBI Taxonomy" id="41990"/>
    <lineage>
        <taxon>Eukaryota</taxon>
        <taxon>Fungi</taxon>
        <taxon>Dikarya</taxon>
        <taxon>Ascomycota</taxon>
        <taxon>Pezizomycotina</taxon>
        <taxon>Sordariomycetes</taxon>
        <taxon>Sordariomycetidae</taxon>
        <taxon>Calosphaeriales</taxon>
        <taxon>Pleurostomataceae</taxon>
        <taxon>Pleurostoma</taxon>
    </lineage>
</organism>
<evidence type="ECO:0000256" key="2">
    <source>
        <dbReference type="RuleBase" id="RU003682"/>
    </source>
</evidence>
<dbReference type="GO" id="GO:0016491">
    <property type="term" value="F:oxidoreductase activity"/>
    <property type="evidence" value="ECO:0007669"/>
    <property type="project" value="UniProtKB-KW"/>
</dbReference>
<gene>
    <name evidence="4" type="ORF">NKR23_g2571</name>
</gene>
<dbReference type="InterPro" id="IPR005123">
    <property type="entry name" value="Oxoglu/Fe-dep_dioxygenase_dom"/>
</dbReference>
<dbReference type="PANTHER" id="PTHR47990">
    <property type="entry name" value="2-OXOGLUTARATE (2OG) AND FE(II)-DEPENDENT OXYGENASE SUPERFAMILY PROTEIN-RELATED"/>
    <property type="match status" value="1"/>
</dbReference>
<evidence type="ECO:0000313" key="5">
    <source>
        <dbReference type="Proteomes" id="UP001174694"/>
    </source>
</evidence>
<accession>A0AA38VVI5</accession>
<dbReference type="GO" id="GO:0044283">
    <property type="term" value="P:small molecule biosynthetic process"/>
    <property type="evidence" value="ECO:0007669"/>
    <property type="project" value="UniProtKB-ARBA"/>
</dbReference>
<feature type="domain" description="Fe2OG dioxygenase" evidence="3">
    <location>
        <begin position="167"/>
        <end position="275"/>
    </location>
</feature>
<dbReference type="InterPro" id="IPR027443">
    <property type="entry name" value="IPNS-like_sf"/>
</dbReference>
<dbReference type="AlphaFoldDB" id="A0AA38VVI5"/>